<dbReference type="OrthoDB" id="3923077at2759"/>
<evidence type="ECO:0000256" key="1">
    <source>
        <dbReference type="ARBA" id="ARBA00004141"/>
    </source>
</evidence>
<keyword evidence="4 7" id="KW-0472">Membrane</keyword>
<organism evidence="9 10">
    <name type="scientific">Pyrenophora seminiperda CCB06</name>
    <dbReference type="NCBI Taxonomy" id="1302712"/>
    <lineage>
        <taxon>Eukaryota</taxon>
        <taxon>Fungi</taxon>
        <taxon>Dikarya</taxon>
        <taxon>Ascomycota</taxon>
        <taxon>Pezizomycotina</taxon>
        <taxon>Dothideomycetes</taxon>
        <taxon>Pleosporomycetidae</taxon>
        <taxon>Pleosporales</taxon>
        <taxon>Pleosporineae</taxon>
        <taxon>Pleosporaceae</taxon>
        <taxon>Pyrenophora</taxon>
    </lineage>
</organism>
<gene>
    <name evidence="9" type="ORF">GMOD_00007895</name>
</gene>
<dbReference type="InterPro" id="IPR049326">
    <property type="entry name" value="Rhodopsin_dom_fungi"/>
</dbReference>
<feature type="transmembrane region" description="Helical" evidence="7">
    <location>
        <begin position="15"/>
        <end position="39"/>
    </location>
</feature>
<dbReference type="GO" id="GO:0016020">
    <property type="term" value="C:membrane"/>
    <property type="evidence" value="ECO:0007669"/>
    <property type="project" value="UniProtKB-SubCell"/>
</dbReference>
<evidence type="ECO:0000313" key="9">
    <source>
        <dbReference type="EMBL" id="RMZ73388.1"/>
    </source>
</evidence>
<feature type="transmembrane region" description="Helical" evidence="7">
    <location>
        <begin position="63"/>
        <end position="85"/>
    </location>
</feature>
<keyword evidence="10" id="KW-1185">Reference proteome</keyword>
<dbReference type="Pfam" id="PF20684">
    <property type="entry name" value="Fung_rhodopsin"/>
    <property type="match status" value="1"/>
</dbReference>
<evidence type="ECO:0000313" key="10">
    <source>
        <dbReference type="Proteomes" id="UP000265663"/>
    </source>
</evidence>
<feature type="domain" description="Rhodopsin" evidence="8">
    <location>
        <begin position="3"/>
        <end position="183"/>
    </location>
</feature>
<evidence type="ECO:0000259" key="8">
    <source>
        <dbReference type="Pfam" id="PF20684"/>
    </source>
</evidence>
<evidence type="ECO:0000256" key="5">
    <source>
        <dbReference type="ARBA" id="ARBA00038359"/>
    </source>
</evidence>
<accession>A0A3M7MG21</accession>
<evidence type="ECO:0000256" key="4">
    <source>
        <dbReference type="ARBA" id="ARBA00023136"/>
    </source>
</evidence>
<keyword evidence="3 7" id="KW-1133">Transmembrane helix</keyword>
<dbReference type="PANTHER" id="PTHR33048">
    <property type="entry name" value="PTH11-LIKE INTEGRAL MEMBRANE PROTEIN (AFU_ORTHOLOGUE AFUA_5G11245)"/>
    <property type="match status" value="1"/>
</dbReference>
<evidence type="ECO:0000256" key="2">
    <source>
        <dbReference type="ARBA" id="ARBA00022692"/>
    </source>
</evidence>
<feature type="transmembrane region" description="Helical" evidence="7">
    <location>
        <begin position="140"/>
        <end position="162"/>
    </location>
</feature>
<feature type="transmembrane region" description="Helical" evidence="7">
    <location>
        <begin position="92"/>
        <end position="120"/>
    </location>
</feature>
<keyword evidence="2 7" id="KW-0812">Transmembrane</keyword>
<sequence length="297" mass="32068">MGVRVWRKAWGMDDYLMLVGILLFSVTASLCIVCCFYGSGQLAKDLPPLAIQKGIKLFYIAEYFYAISAMFIKISVAVAILRIAAGRRPYEVGLWALIGATVVAAAVFCIGIANICHPINTLWGESKGTCNLQLNTNVSLFYSAIEIAADFSLSLLPAILLWNVQMKTRVKASVMVMLGLASFNPNEFLFGTGKIGFWSLTEEGIGIIAGSLPSLRPLLTLRIRVSVGSKTPASAGPSNSKSTRRPRGLPLDTFQTLGENDADNDDGDSQKNIMKVTKYVVTSAPAEGHSTKVSTFV</sequence>
<feature type="region of interest" description="Disordered" evidence="6">
    <location>
        <begin position="229"/>
        <end position="270"/>
    </location>
</feature>
<reference evidence="9 10" key="1">
    <citation type="journal article" date="2014" name="PLoS ONE">
        <title>De novo Genome Assembly of the Fungal Plant Pathogen Pyrenophora semeniperda.</title>
        <authorList>
            <person name="Soliai M.M."/>
            <person name="Meyer S.E."/>
            <person name="Udall J.A."/>
            <person name="Elzinga D.E."/>
            <person name="Hermansen R.A."/>
            <person name="Bodily P.M."/>
            <person name="Hart A.A."/>
            <person name="Coleman C.E."/>
        </authorList>
    </citation>
    <scope>NUCLEOTIDE SEQUENCE [LARGE SCALE GENOMIC DNA]</scope>
    <source>
        <strain evidence="9 10">CCB06</strain>
        <tissue evidence="9">Mycelium</tissue>
    </source>
</reference>
<evidence type="ECO:0000256" key="7">
    <source>
        <dbReference type="SAM" id="Phobius"/>
    </source>
</evidence>
<evidence type="ECO:0000256" key="3">
    <source>
        <dbReference type="ARBA" id="ARBA00022989"/>
    </source>
</evidence>
<dbReference type="AlphaFoldDB" id="A0A3M7MG21"/>
<proteinExistence type="inferred from homology"/>
<dbReference type="InterPro" id="IPR052337">
    <property type="entry name" value="SAT4-like"/>
</dbReference>
<comment type="similarity">
    <text evidence="5">Belongs to the SAT4 family.</text>
</comment>
<dbReference type="EMBL" id="KE747840">
    <property type="protein sequence ID" value="RMZ73388.1"/>
    <property type="molecule type" value="Genomic_DNA"/>
</dbReference>
<dbReference type="PANTHER" id="PTHR33048:SF21">
    <property type="entry name" value="INTEGRAL MEMBRANE PROTEIN"/>
    <property type="match status" value="1"/>
</dbReference>
<name>A0A3M7MG21_9PLEO</name>
<dbReference type="Proteomes" id="UP000265663">
    <property type="component" value="Unassembled WGS sequence"/>
</dbReference>
<comment type="subcellular location">
    <subcellularLocation>
        <location evidence="1">Membrane</location>
        <topology evidence="1">Multi-pass membrane protein</topology>
    </subcellularLocation>
</comment>
<protein>
    <submittedName>
        <fullName evidence="9">Cation-transporting atpase 4</fullName>
    </submittedName>
</protein>
<evidence type="ECO:0000256" key="6">
    <source>
        <dbReference type="SAM" id="MobiDB-lite"/>
    </source>
</evidence>
<feature type="compositionally biased region" description="Polar residues" evidence="6">
    <location>
        <begin position="229"/>
        <end position="241"/>
    </location>
</feature>